<proteinExistence type="predicted"/>
<evidence type="ECO:0000256" key="3">
    <source>
        <dbReference type="ARBA" id="ARBA00022741"/>
    </source>
</evidence>
<dbReference type="PANTHER" id="PTHR43834:SF6">
    <property type="entry name" value="GTPASE DER"/>
    <property type="match status" value="1"/>
</dbReference>
<keyword evidence="1" id="KW-0690">Ribosome biogenesis</keyword>
<name>S9SLE3_9RHOB</name>
<evidence type="ECO:0000256" key="1">
    <source>
        <dbReference type="ARBA" id="ARBA00022517"/>
    </source>
</evidence>
<keyword evidence="8" id="KW-1185">Reference proteome</keyword>
<dbReference type="EMBL" id="AOLV01000008">
    <property type="protein sequence ID" value="EPX87199.1"/>
    <property type="molecule type" value="Genomic_DNA"/>
</dbReference>
<dbReference type="AlphaFoldDB" id="S9SLE3"/>
<dbReference type="GO" id="GO:0005525">
    <property type="term" value="F:GTP binding"/>
    <property type="evidence" value="ECO:0007669"/>
    <property type="project" value="UniProtKB-KW"/>
</dbReference>
<feature type="domain" description="GTPase Der C-terminal KH-domain-like" evidence="6">
    <location>
        <begin position="1"/>
        <end position="80"/>
    </location>
</feature>
<evidence type="ECO:0000313" key="8">
    <source>
        <dbReference type="Proteomes" id="UP000015346"/>
    </source>
</evidence>
<dbReference type="FunFam" id="3.30.300.20:FF:000004">
    <property type="entry name" value="GTPase Der"/>
    <property type="match status" value="1"/>
</dbReference>
<protein>
    <recommendedName>
        <fullName evidence="6">GTPase Der C-terminal KH-domain-like domain-containing protein</fullName>
    </recommendedName>
</protein>
<dbReference type="InterPro" id="IPR027417">
    <property type="entry name" value="P-loop_NTPase"/>
</dbReference>
<dbReference type="SUPFAM" id="SSF52540">
    <property type="entry name" value="P-loop containing nucleoside triphosphate hydrolases"/>
    <property type="match status" value="1"/>
</dbReference>
<keyword evidence="3" id="KW-0547">Nucleotide-binding</keyword>
<dbReference type="HOGENOM" id="CLU_2341982_0_0_5"/>
<dbReference type="GO" id="GO:0042254">
    <property type="term" value="P:ribosome biogenesis"/>
    <property type="evidence" value="ECO:0007669"/>
    <property type="project" value="UniProtKB-KW"/>
</dbReference>
<dbReference type="Gene3D" id="3.30.300.20">
    <property type="match status" value="1"/>
</dbReference>
<dbReference type="PATRIC" id="fig|1123069.3.peg.560"/>
<feature type="region of interest" description="Disordered" evidence="5">
    <location>
        <begin position="82"/>
        <end position="104"/>
    </location>
</feature>
<organism evidence="7 8">
    <name type="scientific">Rubellimicrobium thermophilum DSM 16684</name>
    <dbReference type="NCBI Taxonomy" id="1123069"/>
    <lineage>
        <taxon>Bacteria</taxon>
        <taxon>Pseudomonadati</taxon>
        <taxon>Pseudomonadota</taxon>
        <taxon>Alphaproteobacteria</taxon>
        <taxon>Rhodobacterales</taxon>
        <taxon>Roseobacteraceae</taxon>
        <taxon>Rubellimicrobium</taxon>
    </lineage>
</organism>
<keyword evidence="2" id="KW-0677">Repeat</keyword>
<evidence type="ECO:0000256" key="5">
    <source>
        <dbReference type="SAM" id="MobiDB-lite"/>
    </source>
</evidence>
<dbReference type="Proteomes" id="UP000015346">
    <property type="component" value="Unassembled WGS sequence"/>
</dbReference>
<comment type="caution">
    <text evidence="7">The sequence shown here is derived from an EMBL/GenBank/DDBJ whole genome shotgun (WGS) entry which is preliminary data.</text>
</comment>
<dbReference type="STRING" id="1123069.ruthe_00596"/>
<feature type="region of interest" description="Disordered" evidence="5">
    <location>
        <begin position="1"/>
        <end position="24"/>
    </location>
</feature>
<keyword evidence="4" id="KW-0342">GTP-binding</keyword>
<evidence type="ECO:0000256" key="2">
    <source>
        <dbReference type="ARBA" id="ARBA00022737"/>
    </source>
</evidence>
<gene>
    <name evidence="7" type="ORF">ruthe_00596</name>
</gene>
<evidence type="ECO:0000313" key="7">
    <source>
        <dbReference type="EMBL" id="EPX87199.1"/>
    </source>
</evidence>
<dbReference type="PANTHER" id="PTHR43834">
    <property type="entry name" value="GTPASE DER"/>
    <property type="match status" value="1"/>
</dbReference>
<dbReference type="Pfam" id="PF14714">
    <property type="entry name" value="KH_dom-like"/>
    <property type="match status" value="1"/>
</dbReference>
<reference evidence="7 8" key="1">
    <citation type="journal article" date="2013" name="Stand. Genomic Sci.">
        <title>Genome sequence of the reddish-pigmented Rubellimicrobium thermophilum type strain (DSM 16684(T)), a member of the Roseobacter clade.</title>
        <authorList>
            <person name="Fiebig A."/>
            <person name="Riedel T."/>
            <person name="Gronow S."/>
            <person name="Petersen J."/>
            <person name="Klenk H.P."/>
            <person name="Goker M."/>
        </authorList>
    </citation>
    <scope>NUCLEOTIDE SEQUENCE [LARGE SCALE GENOMIC DNA]</scope>
    <source>
        <strain evidence="7 8">DSM 16684</strain>
    </source>
</reference>
<evidence type="ECO:0000259" key="6">
    <source>
        <dbReference type="Pfam" id="PF14714"/>
    </source>
</evidence>
<evidence type="ECO:0000256" key="4">
    <source>
        <dbReference type="ARBA" id="ARBA00023134"/>
    </source>
</evidence>
<dbReference type="InterPro" id="IPR015946">
    <property type="entry name" value="KH_dom-like_a/b"/>
</dbReference>
<accession>S9SLE3</accession>
<sequence>MPTARLNRWLQGMTEAHPPPAPQGRRIRMRYMTQVKARPPAFVVMTSHPEDVPDSYVRYLIGGLREAFDLPGTPIRLILRDSGQKNPYAGRKPPKVTALTKHLK</sequence>
<dbReference type="InterPro" id="IPR032859">
    <property type="entry name" value="KH_dom-like"/>
</dbReference>